<evidence type="ECO:0000256" key="4">
    <source>
        <dbReference type="ARBA" id="ARBA00022840"/>
    </source>
</evidence>
<evidence type="ECO:0000259" key="5">
    <source>
        <dbReference type="PROSITE" id="PS50893"/>
    </source>
</evidence>
<dbReference type="EMBL" id="JAMYJR010000003">
    <property type="protein sequence ID" value="MCO8270279.1"/>
    <property type="molecule type" value="Genomic_DNA"/>
</dbReference>
<gene>
    <name evidence="6" type="ORF">M1L60_06680</name>
</gene>
<keyword evidence="3" id="KW-0547">Nucleotide-binding</keyword>
<dbReference type="PROSITE" id="PS50893">
    <property type="entry name" value="ABC_TRANSPORTER_2"/>
    <property type="match status" value="1"/>
</dbReference>
<dbReference type="InterPro" id="IPR003439">
    <property type="entry name" value="ABC_transporter-like_ATP-bd"/>
</dbReference>
<dbReference type="PIRSF" id="PIRSF039085">
    <property type="entry name" value="ABC_ATPase_HisP"/>
    <property type="match status" value="1"/>
</dbReference>
<dbReference type="CDD" id="cd03262">
    <property type="entry name" value="ABC_HisP_GlnQ"/>
    <property type="match status" value="1"/>
</dbReference>
<dbReference type="Gene3D" id="3.40.50.300">
    <property type="entry name" value="P-loop containing nucleotide triphosphate hydrolases"/>
    <property type="match status" value="1"/>
</dbReference>
<evidence type="ECO:0000313" key="7">
    <source>
        <dbReference type="Proteomes" id="UP001523369"/>
    </source>
</evidence>
<dbReference type="InterPro" id="IPR003593">
    <property type="entry name" value="AAA+_ATPase"/>
</dbReference>
<dbReference type="InterPro" id="IPR027417">
    <property type="entry name" value="P-loop_NTPase"/>
</dbReference>
<comment type="caution">
    <text evidence="6">The sequence shown here is derived from an EMBL/GenBank/DDBJ whole genome shotgun (WGS) entry which is preliminary data.</text>
</comment>
<dbReference type="GO" id="GO:0005524">
    <property type="term" value="F:ATP binding"/>
    <property type="evidence" value="ECO:0007669"/>
    <property type="project" value="UniProtKB-KW"/>
</dbReference>
<dbReference type="Proteomes" id="UP001523369">
    <property type="component" value="Unassembled WGS sequence"/>
</dbReference>
<reference evidence="6 7" key="1">
    <citation type="submission" date="2022-06" db="EMBL/GenBank/DDBJ databases">
        <title>New Species of the Genus Actinoplanes, ActinopZanes ferrugineus.</title>
        <authorList>
            <person name="Ding P."/>
        </authorList>
    </citation>
    <scope>NUCLEOTIDE SEQUENCE [LARGE SCALE GENOMIC DNA]</scope>
    <source>
        <strain evidence="6 7">TRM88003</strain>
    </source>
</reference>
<dbReference type="SUPFAM" id="SSF52540">
    <property type="entry name" value="P-loop containing nucleoside triphosphate hydrolases"/>
    <property type="match status" value="1"/>
</dbReference>
<keyword evidence="4 6" id="KW-0067">ATP-binding</keyword>
<accession>A0ABT1DHH4</accession>
<dbReference type="InterPro" id="IPR050086">
    <property type="entry name" value="MetN_ABC_transporter-like"/>
</dbReference>
<dbReference type="PANTHER" id="PTHR43166">
    <property type="entry name" value="AMINO ACID IMPORT ATP-BINDING PROTEIN"/>
    <property type="match status" value="1"/>
</dbReference>
<dbReference type="RefSeq" id="WP_253236394.1">
    <property type="nucleotide sequence ID" value="NZ_JAMYJR010000003.1"/>
</dbReference>
<dbReference type="PANTHER" id="PTHR43166:SF4">
    <property type="entry name" value="PHOSPHONATES IMPORT ATP-BINDING PROTEIN PHNC"/>
    <property type="match status" value="1"/>
</dbReference>
<dbReference type="SMART" id="SM00382">
    <property type="entry name" value="AAA"/>
    <property type="match status" value="1"/>
</dbReference>
<proteinExistence type="inferred from homology"/>
<protein>
    <submittedName>
        <fullName evidence="6">Amino acid ABC transporter ATP-binding protein</fullName>
    </submittedName>
</protein>
<evidence type="ECO:0000313" key="6">
    <source>
        <dbReference type="EMBL" id="MCO8270279.1"/>
    </source>
</evidence>
<evidence type="ECO:0000256" key="2">
    <source>
        <dbReference type="ARBA" id="ARBA00022448"/>
    </source>
</evidence>
<feature type="domain" description="ABC transporter" evidence="5">
    <location>
        <begin position="2"/>
        <end position="239"/>
    </location>
</feature>
<dbReference type="InterPro" id="IPR017871">
    <property type="entry name" value="ABC_transporter-like_CS"/>
</dbReference>
<evidence type="ECO:0000256" key="1">
    <source>
        <dbReference type="ARBA" id="ARBA00005417"/>
    </source>
</evidence>
<dbReference type="PROSITE" id="PS00211">
    <property type="entry name" value="ABC_TRANSPORTER_1"/>
    <property type="match status" value="1"/>
</dbReference>
<dbReference type="InterPro" id="IPR030679">
    <property type="entry name" value="ABC_ATPase_HisP-typ"/>
</dbReference>
<sequence>MIELTGVTKSFGTLEVLHDVDLTVPAGSVTVVIGPSGSGKSTLLRCINHLEKVDRGRVRVDGELIGYRRVGNKLHELSERHILKQRRDIGFVFQTFNLFPHMTALQNVLEAVGKEAEPRGRELLARVGLADKVDAYPRQLSGGQQQRVAIARALALEPKLVLFDEPTSALDPELVGEVLDVMRDLAKAGTTMVVVTHEIGFAREVADTIVFLDEGRLLEQGPPAEVLDNPQHERTKAFLSKVLV</sequence>
<organism evidence="6 7">
    <name type="scientific">Paractinoplanes aksuensis</name>
    <dbReference type="NCBI Taxonomy" id="2939490"/>
    <lineage>
        <taxon>Bacteria</taxon>
        <taxon>Bacillati</taxon>
        <taxon>Actinomycetota</taxon>
        <taxon>Actinomycetes</taxon>
        <taxon>Micromonosporales</taxon>
        <taxon>Micromonosporaceae</taxon>
        <taxon>Paractinoplanes</taxon>
    </lineage>
</organism>
<keyword evidence="2" id="KW-0813">Transport</keyword>
<dbReference type="Pfam" id="PF00005">
    <property type="entry name" value="ABC_tran"/>
    <property type="match status" value="1"/>
</dbReference>
<evidence type="ECO:0000256" key="3">
    <source>
        <dbReference type="ARBA" id="ARBA00022741"/>
    </source>
</evidence>
<name>A0ABT1DHH4_9ACTN</name>
<comment type="similarity">
    <text evidence="1">Belongs to the ABC transporter superfamily.</text>
</comment>
<keyword evidence="7" id="KW-1185">Reference proteome</keyword>